<dbReference type="NCBIfam" id="TIGR00093">
    <property type="entry name" value="pseudouridine synthase"/>
    <property type="match status" value="1"/>
</dbReference>
<dbReference type="InterPro" id="IPR042092">
    <property type="entry name" value="PsdUridine_s_RsuA/RluB/E/F_cat"/>
</dbReference>
<dbReference type="FunFam" id="3.30.70.1560:FF:000001">
    <property type="entry name" value="Pseudouridine synthase"/>
    <property type="match status" value="1"/>
</dbReference>
<evidence type="ECO:0000256" key="1">
    <source>
        <dbReference type="ARBA" id="ARBA00000073"/>
    </source>
</evidence>
<dbReference type="InterPro" id="IPR018496">
    <property type="entry name" value="PsdUridine_synth_RsuA/RluB_CS"/>
</dbReference>
<protein>
    <recommendedName>
        <fullName evidence="6">Pseudouridine synthase</fullName>
        <ecNumber evidence="6">5.4.99.-</ecNumber>
    </recommendedName>
</protein>
<dbReference type="InterPro" id="IPR006145">
    <property type="entry name" value="PsdUridine_synth_RsuA/RluA"/>
</dbReference>
<sequence>MSQPERLQKVLAAAGLGSRRKCEEMIEAGRVEINGQMSGLGDRVDVEEDKVEVDGIQVDLNIEKEYFLLNKPAGFITTVKDSRGRPTVMDLIKEEGRLFPVGRLDKDTRGILVITNDGYLAQKMMHPSHGMEKTYLVQAKGSLSNQGLQKLRKGIRLEEGKTQPARVRVLRQSEERALLEITIHEGKKRQIRRMLAAIDLAVLDLIRTKVGPLTLHGVEEGTYRPLTSAEIKRLLT</sequence>
<evidence type="ECO:0000256" key="2">
    <source>
        <dbReference type="ARBA" id="ARBA00008348"/>
    </source>
</evidence>
<dbReference type="Gene3D" id="3.10.290.10">
    <property type="entry name" value="RNA-binding S4 domain"/>
    <property type="match status" value="1"/>
</dbReference>
<dbReference type="FunFam" id="3.10.290.10:FF:000003">
    <property type="entry name" value="Pseudouridine synthase"/>
    <property type="match status" value="1"/>
</dbReference>
<dbReference type="EC" id="5.4.99.-" evidence="6"/>
<accession>A0A1F2WTR7</accession>
<keyword evidence="4 6" id="KW-0413">Isomerase</keyword>
<name>A0A1F2WTR7_9ACTN</name>
<comment type="similarity">
    <text evidence="2 6">Belongs to the pseudouridine synthase RsuA family.</text>
</comment>
<organism evidence="8 9">
    <name type="scientific">Candidatus Solincola sediminis</name>
    <dbReference type="NCBI Taxonomy" id="1797199"/>
    <lineage>
        <taxon>Bacteria</taxon>
        <taxon>Bacillati</taxon>
        <taxon>Actinomycetota</taxon>
        <taxon>Candidatus Geothermincolia</taxon>
        <taxon>Candidatus Geothermincolales</taxon>
        <taxon>Candidatus Geothermincolaceae</taxon>
        <taxon>Candidatus Solincola</taxon>
    </lineage>
</organism>
<comment type="catalytic activity">
    <reaction evidence="1">
        <text>a uridine in RNA = a pseudouridine in RNA</text>
        <dbReference type="Rhea" id="RHEA:48348"/>
        <dbReference type="Rhea" id="RHEA-COMP:12068"/>
        <dbReference type="Rhea" id="RHEA-COMP:12069"/>
        <dbReference type="ChEBI" id="CHEBI:65314"/>
        <dbReference type="ChEBI" id="CHEBI:65315"/>
    </reaction>
</comment>
<proteinExistence type="inferred from homology"/>
<dbReference type="PANTHER" id="PTHR47683:SF2">
    <property type="entry name" value="RNA-BINDING S4 DOMAIN-CONTAINING PROTEIN"/>
    <property type="match status" value="1"/>
</dbReference>
<dbReference type="Gene3D" id="3.30.70.580">
    <property type="entry name" value="Pseudouridine synthase I, catalytic domain, N-terminal subdomain"/>
    <property type="match status" value="1"/>
</dbReference>
<dbReference type="GO" id="GO:0003723">
    <property type="term" value="F:RNA binding"/>
    <property type="evidence" value="ECO:0007669"/>
    <property type="project" value="UniProtKB-KW"/>
</dbReference>
<dbReference type="Proteomes" id="UP000177876">
    <property type="component" value="Unassembled WGS sequence"/>
</dbReference>
<evidence type="ECO:0000256" key="4">
    <source>
        <dbReference type="ARBA" id="ARBA00023235"/>
    </source>
</evidence>
<dbReference type="GO" id="GO:0000455">
    <property type="term" value="P:enzyme-directed rRNA pseudouridine synthesis"/>
    <property type="evidence" value="ECO:0007669"/>
    <property type="project" value="UniProtKB-ARBA"/>
</dbReference>
<dbReference type="Pfam" id="PF00849">
    <property type="entry name" value="PseudoU_synth_2"/>
    <property type="match status" value="1"/>
</dbReference>
<dbReference type="GO" id="GO:0005829">
    <property type="term" value="C:cytosol"/>
    <property type="evidence" value="ECO:0007669"/>
    <property type="project" value="UniProtKB-ARBA"/>
</dbReference>
<gene>
    <name evidence="8" type="ORF">A2Y75_02240</name>
</gene>
<dbReference type="CDD" id="cd02870">
    <property type="entry name" value="PseudoU_synth_RsuA_like"/>
    <property type="match status" value="1"/>
</dbReference>
<evidence type="ECO:0000313" key="8">
    <source>
        <dbReference type="EMBL" id="OFW60126.1"/>
    </source>
</evidence>
<dbReference type="PANTHER" id="PTHR47683">
    <property type="entry name" value="PSEUDOURIDINE SYNTHASE FAMILY PROTEIN-RELATED"/>
    <property type="match status" value="1"/>
</dbReference>
<evidence type="ECO:0000259" key="7">
    <source>
        <dbReference type="SMART" id="SM00363"/>
    </source>
</evidence>
<evidence type="ECO:0000256" key="5">
    <source>
        <dbReference type="PROSITE-ProRule" id="PRU00182"/>
    </source>
</evidence>
<evidence type="ECO:0000256" key="3">
    <source>
        <dbReference type="ARBA" id="ARBA00022884"/>
    </source>
</evidence>
<dbReference type="SUPFAM" id="SSF55120">
    <property type="entry name" value="Pseudouridine synthase"/>
    <property type="match status" value="1"/>
</dbReference>
<dbReference type="InterPro" id="IPR002942">
    <property type="entry name" value="S4_RNA-bd"/>
</dbReference>
<dbReference type="Gene3D" id="3.30.70.1560">
    <property type="entry name" value="Alpha-L RNA-binding motif"/>
    <property type="match status" value="1"/>
</dbReference>
<dbReference type="CDD" id="cd00165">
    <property type="entry name" value="S4"/>
    <property type="match status" value="1"/>
</dbReference>
<keyword evidence="3 5" id="KW-0694">RNA-binding</keyword>
<feature type="domain" description="RNA-binding S4" evidence="7">
    <location>
        <begin position="5"/>
        <end position="61"/>
    </location>
</feature>
<reference evidence="8 9" key="1">
    <citation type="journal article" date="2016" name="Nat. Commun.">
        <title>Thousands of microbial genomes shed light on interconnected biogeochemical processes in an aquifer system.</title>
        <authorList>
            <person name="Anantharaman K."/>
            <person name="Brown C.T."/>
            <person name="Hug L.A."/>
            <person name="Sharon I."/>
            <person name="Castelle C.J."/>
            <person name="Probst A.J."/>
            <person name="Thomas B.C."/>
            <person name="Singh A."/>
            <person name="Wilkins M.J."/>
            <person name="Karaoz U."/>
            <person name="Brodie E.L."/>
            <person name="Williams K.H."/>
            <person name="Hubbard S.S."/>
            <person name="Banfield J.F."/>
        </authorList>
    </citation>
    <scope>NUCLEOTIDE SEQUENCE [LARGE SCALE GENOMIC DNA]</scope>
</reference>
<evidence type="ECO:0000256" key="6">
    <source>
        <dbReference type="RuleBase" id="RU003887"/>
    </source>
</evidence>
<dbReference type="SMART" id="SM00363">
    <property type="entry name" value="S4"/>
    <property type="match status" value="1"/>
</dbReference>
<dbReference type="GO" id="GO:0120159">
    <property type="term" value="F:rRNA pseudouridine synthase activity"/>
    <property type="evidence" value="ECO:0007669"/>
    <property type="project" value="UniProtKB-ARBA"/>
</dbReference>
<dbReference type="SUPFAM" id="SSF55174">
    <property type="entry name" value="Alpha-L RNA-binding motif"/>
    <property type="match status" value="1"/>
</dbReference>
<dbReference type="InterPro" id="IPR036986">
    <property type="entry name" value="S4_RNA-bd_sf"/>
</dbReference>
<dbReference type="InterPro" id="IPR000748">
    <property type="entry name" value="PsdUridine_synth_RsuA/RluB/E/F"/>
</dbReference>
<comment type="caution">
    <text evidence="8">The sequence shown here is derived from an EMBL/GenBank/DDBJ whole genome shotgun (WGS) entry which is preliminary data.</text>
</comment>
<dbReference type="InterPro" id="IPR050343">
    <property type="entry name" value="RsuA_PseudoU_synthase"/>
</dbReference>
<dbReference type="PROSITE" id="PS50889">
    <property type="entry name" value="S4"/>
    <property type="match status" value="1"/>
</dbReference>
<dbReference type="InterPro" id="IPR020103">
    <property type="entry name" value="PsdUridine_synth_cat_dom_sf"/>
</dbReference>
<dbReference type="AlphaFoldDB" id="A0A1F2WTR7"/>
<dbReference type="EMBL" id="MELK01000006">
    <property type="protein sequence ID" value="OFW60126.1"/>
    <property type="molecule type" value="Genomic_DNA"/>
</dbReference>
<dbReference type="STRING" id="1797197.A2Y75_02240"/>
<dbReference type="InterPro" id="IPR020094">
    <property type="entry name" value="TruA/RsuA/RluB/E/F_N"/>
</dbReference>
<dbReference type="Pfam" id="PF01479">
    <property type="entry name" value="S4"/>
    <property type="match status" value="1"/>
</dbReference>
<dbReference type="PROSITE" id="PS01149">
    <property type="entry name" value="PSI_RSU"/>
    <property type="match status" value="1"/>
</dbReference>
<evidence type="ECO:0000313" key="9">
    <source>
        <dbReference type="Proteomes" id="UP000177876"/>
    </source>
</evidence>